<dbReference type="Pfam" id="PF14496">
    <property type="entry name" value="NEL"/>
    <property type="match status" value="1"/>
</dbReference>
<dbReference type="InterPro" id="IPR032675">
    <property type="entry name" value="LRR_dom_sf"/>
</dbReference>
<evidence type="ECO:0000313" key="9">
    <source>
        <dbReference type="EMBL" id="MBM1196958.1"/>
    </source>
</evidence>
<dbReference type="Proteomes" id="UP000809529">
    <property type="component" value="Unassembled WGS sequence"/>
</dbReference>
<evidence type="ECO:0000256" key="5">
    <source>
        <dbReference type="ARBA" id="ARBA00023026"/>
    </source>
</evidence>
<dbReference type="Gene3D" id="3.80.10.10">
    <property type="entry name" value="Ribonuclease Inhibitor"/>
    <property type="match status" value="2"/>
</dbReference>
<feature type="compositionally biased region" description="Acidic residues" evidence="7">
    <location>
        <begin position="1825"/>
        <end position="1845"/>
    </location>
</feature>
<dbReference type="Pfam" id="PF20178">
    <property type="entry name" value="ToxA_N"/>
    <property type="match status" value="1"/>
</dbReference>
<keyword evidence="6" id="KW-0964">Secreted</keyword>
<sequence length="2128" mass="239363">MPASTMLPGLGPHAEFIRDKMPAWIKHSLPDDIKRLRAGGCPEHQTQDQATYDNAPLGLREALNRSMARSRAANVALARTLKGLEGISAFAEPRLKAALLSHRGTGREMDVNKDCLFYLRRDQPVQVQSLLQAALLNFEGNETFSVRVNGQFSALAPAGALPVAPRKPHSWFSYALITDPLVHGSGYFVDKVEDEVKNSTSPSGFSYSETLEMQPWTFSNVCRTLDLGRQYQEHLSAHFDAPTKAPRVRRQMAQAQKELLTVRMHTALMKRDISAHTHQMLSAILDGQPHPRFYNKPVVFSQLSLFGFVLADVLLIGPYRSTLPVTELAQTGLGFELPVFKKPDPEPLLVYLPGAALHPLKEYKSLEDFEHELANDLLKPHDQQLFSTWVHQGDAQVFLQRLNNQLYLKGSGPDDAHARINTDDVSLRISQTYIQTSPAELFHVLTDLHIERLKANARVLAVPTADADSKLLQERLDYYLGLGMDVVNVAAFFIPGVGEIMMAVMALQIAMEIYHGLESFSVGDMDGAWSHLESVAINVAMGAGIAGAGYGISKIPAEWIAKVKSIVLPGGEIRLWKPDMVPYQADATFDPQVQPNALGQYVVDGKTWVQIDQHFYEQTLDAKTNTWRVKHPNDSEAYEPVLEHNHEGAWRFAHERPLEWERPVLLRRLGPVTRMFDDQMLTHIGDVSDVSDAVLRKMHVDDLPVPARLADMLDWFAENPKVDIFQVKSSDPDLALLRRRFTPLSEREAQEVLGLASAREVASLRTGRVPRRLDDVARSYAQQGRLNRALAGLFVPDLVSADSQRLLAYLTEHVPGNTKGEAAQQAKALGAYATSHRTEMARALNMRVPRSRPYLRRENGRLGYALSGGGSTFAFDESLVSRLRDVYPNITDEQAILYVSRRLREGDTEQQVFHFLANQQREFQALRAALEPWVNAAGRDFDLRNRGLVRDRLMRCWREGVLDNEQPHADLDLADIKDLPPMEADFSHVRSIRMEASMLLGESGAVLITRFPGVERFELNLEPRDMMQVVERLNTLPGVKELSFVTAGEPYSPNFLHRLTAMTQLERLTLVGPMGTLDVSNLLRLIELKVSMSVMEWPTGVLALEHLQGLDLQGCVLRELPDAMFSGHERLWRGLRLDWSHMDSQTVIKAYDYLSESSAHLADMERWVSNYCDKSLRNLLPQHFGSAEELMAQVRSQGEAPRDLLVRIAGLKQEQRILNEGISTWLEAAEVPDTYSFRVQLVGKLKSAWHTGLLRRLGVDQEIAGSSWRSEPAGQTLNLSGSTLIDLPNLPRTGFEHVQHLNMYGLRVSSESLNRFLGSFTQVRELNLSANNITHYLPEMGNFTQLRELNLSYNDLRFTPSALERLNRLSQLQKLNLRGNRVGALDVSSMRQLEELDLANTGITEWPRGVLELAHLRELDLSRSAITVVPEAALSGHDALMANTRLNGCALTPASCSSLLNYAKRTRSISAGWIPRGLLIEGKTGGIPEFFPAEVSDQPDLLLPAPLDLAPSDALLTPAARLQRIDPGLGLQEAIDRVDQWLTQGHSALEIDARLEGWQRQHSATIQQLNRWIDIQSYRDEGRWISSMDRRRAADRLVLAWRRSLGAVATSGAEDLDALNFSDLCLGDLPALPLSLEHVTQLNLSGVRLTEGGANDFLRSFPRLRDLQLNNNALSRLPEAVDFLDALTRLEVSHNRLRNSAELQRQLRPLQHLEWLDLSMNTLDSLDVTGLNQLRTLNVSGNRLVRWPVAVLDLPELSALDLSNNQIEDVSISILELNHNRLMAGTDITDNYLDRNALEVLRDYEAETGIGLGYTRTEIESQLSEFDDIDDSSETERDEDLETGDNESGQVQKDRWFKDVPDDADKHAIWEELYSREGSEGLFHLLSELKVTRDFIEEKEQLTARVWDVLRAAYENRELCADLFIRARSHYTCGDGRILLFSDLEVKVYEFNALKDIAPGAKSRVLLNLSRSLFRLGKLEEIAQDVIKLRPRSDPAEIRLVYRVSLAQRLGLPRQPKDMLYRNIAKVTPEAIESAYLEVIAAENTPAFMEQLLGREYWVDFLTSQYPGDFLALEQRQQSEIEALEARFTAIDDAYSKAVDALGKKNAAELKQLLTQLTERERSQVADN</sequence>
<dbReference type="PROSITE" id="PS52053">
    <property type="entry name" value="NEL"/>
    <property type="match status" value="1"/>
</dbReference>
<dbReference type="EC" id="2.3.2.27" evidence="2"/>
<gene>
    <name evidence="9" type="ORF">GYN02_17485</name>
</gene>
<evidence type="ECO:0000256" key="7">
    <source>
        <dbReference type="SAM" id="MobiDB-lite"/>
    </source>
</evidence>
<evidence type="ECO:0000256" key="6">
    <source>
        <dbReference type="PROSITE-ProRule" id="PRU01398"/>
    </source>
</evidence>
<dbReference type="Gene3D" id="1.20.58.360">
    <property type="entry name" value="Shigella T3SS effector IpaH defines"/>
    <property type="match status" value="1"/>
</dbReference>
<comment type="caution">
    <text evidence="9">The sequence shown here is derived from an EMBL/GenBank/DDBJ whole genome shotgun (WGS) entry which is preliminary data.</text>
</comment>
<keyword evidence="6" id="KW-0808">Transferase</keyword>
<evidence type="ECO:0000256" key="4">
    <source>
        <dbReference type="ARBA" id="ARBA00022737"/>
    </source>
</evidence>
<dbReference type="RefSeq" id="WP_203303466.1">
    <property type="nucleotide sequence ID" value="NZ_JAAEBW010000011.1"/>
</dbReference>
<keyword evidence="6" id="KW-1035">Host cytoplasm</keyword>
<dbReference type="SUPFAM" id="SSF52058">
    <property type="entry name" value="L domain-like"/>
    <property type="match status" value="2"/>
</dbReference>
<dbReference type="InterPro" id="IPR029487">
    <property type="entry name" value="NEL_dom"/>
</dbReference>
<keyword evidence="4" id="KW-0677">Repeat</keyword>
<comment type="similarity">
    <text evidence="6">Belongs to the LRR-containing bacterial E3 ligase family.</text>
</comment>
<keyword evidence="5" id="KW-0843">Virulence</keyword>
<evidence type="ECO:0000256" key="2">
    <source>
        <dbReference type="ARBA" id="ARBA00012483"/>
    </source>
</evidence>
<accession>A0ABS1ZLY5</accession>
<comment type="PTM">
    <text evidence="6">Ubiquitinated in the presence of host E1 ubiquitin-activating enzyme, E2 ubiquitin-conjugating enzyme and ubiquitin.</text>
</comment>
<dbReference type="InterPro" id="IPR046673">
    <property type="entry name" value="ToxA_N"/>
</dbReference>
<keyword evidence="6" id="KW-0833">Ubl conjugation pathway</keyword>
<dbReference type="SMART" id="SM00364">
    <property type="entry name" value="LRR_BAC"/>
    <property type="match status" value="5"/>
</dbReference>
<dbReference type="InterPro" id="IPR001611">
    <property type="entry name" value="Leu-rich_rpt"/>
</dbReference>
<keyword evidence="10" id="KW-1185">Reference proteome</keyword>
<reference evidence="9 10" key="1">
    <citation type="submission" date="2020-01" db="EMBL/GenBank/DDBJ databases">
        <title>Comparative genomics of meat spoilage bacteria.</title>
        <authorList>
            <person name="Hilgarth M."/>
            <person name="Vogel R.F."/>
        </authorList>
    </citation>
    <scope>NUCLEOTIDE SEQUENCE [LARGE SCALE GENOMIC DNA]</scope>
    <source>
        <strain evidence="9 10">TMW2.2077</strain>
    </source>
</reference>
<feature type="active site" description="Glycyl thioester intermediate" evidence="6">
    <location>
        <position position="1933"/>
    </location>
</feature>
<feature type="region of interest" description="Disordered" evidence="7">
    <location>
        <begin position="1825"/>
        <end position="1855"/>
    </location>
</feature>
<evidence type="ECO:0000259" key="8">
    <source>
        <dbReference type="PROSITE" id="PS52053"/>
    </source>
</evidence>
<dbReference type="SMART" id="SM00369">
    <property type="entry name" value="LRR_TYP"/>
    <property type="match status" value="8"/>
</dbReference>
<proteinExistence type="inferred from homology"/>
<dbReference type="PANTHER" id="PTHR48051">
    <property type="match status" value="1"/>
</dbReference>
<keyword evidence="3" id="KW-0433">Leucine-rich repeat</keyword>
<comment type="catalytic activity">
    <reaction evidence="1">
        <text>S-ubiquitinyl-[E2 ubiquitin-conjugating enzyme]-L-cysteine + [acceptor protein]-L-lysine = [E2 ubiquitin-conjugating enzyme]-L-cysteine + N(6)-ubiquitinyl-[acceptor protein]-L-lysine.</text>
        <dbReference type="EC" id="2.3.2.27"/>
    </reaction>
</comment>
<keyword evidence="6" id="KW-0832">Ubl conjugation</keyword>
<dbReference type="PANTHER" id="PTHR48051:SF1">
    <property type="entry name" value="RAS SUPPRESSOR PROTEIN 1"/>
    <property type="match status" value="1"/>
</dbReference>
<dbReference type="EMBL" id="JAAEBW010000011">
    <property type="protein sequence ID" value="MBM1196958.1"/>
    <property type="molecule type" value="Genomic_DNA"/>
</dbReference>
<name>A0ABS1ZLY5_9PSED</name>
<evidence type="ECO:0000313" key="10">
    <source>
        <dbReference type="Proteomes" id="UP000809529"/>
    </source>
</evidence>
<organism evidence="9 10">
    <name type="scientific">Pseudomonas weihenstephanensis</name>
    <dbReference type="NCBI Taxonomy" id="1608994"/>
    <lineage>
        <taxon>Bacteria</taxon>
        <taxon>Pseudomonadati</taxon>
        <taxon>Pseudomonadota</taxon>
        <taxon>Gammaproteobacteria</taxon>
        <taxon>Pseudomonadales</taxon>
        <taxon>Pseudomonadaceae</taxon>
        <taxon>Pseudomonas</taxon>
    </lineage>
</organism>
<dbReference type="InterPro" id="IPR050216">
    <property type="entry name" value="LRR_domain-containing"/>
</dbReference>
<feature type="domain" description="NEL" evidence="8">
    <location>
        <begin position="1848"/>
        <end position="2128"/>
    </location>
</feature>
<evidence type="ECO:0000256" key="3">
    <source>
        <dbReference type="ARBA" id="ARBA00022614"/>
    </source>
</evidence>
<protein>
    <recommendedName>
        <fullName evidence="2">RING-type E3 ubiquitin transferase</fullName>
        <ecNumber evidence="2">2.3.2.27</ecNumber>
    </recommendedName>
</protein>
<dbReference type="InterPro" id="IPR003591">
    <property type="entry name" value="Leu-rich_rpt_typical-subtyp"/>
</dbReference>
<evidence type="ECO:0000256" key="1">
    <source>
        <dbReference type="ARBA" id="ARBA00000900"/>
    </source>
</evidence>
<dbReference type="PROSITE" id="PS51450">
    <property type="entry name" value="LRR"/>
    <property type="match status" value="1"/>
</dbReference>